<evidence type="ECO:0000259" key="7">
    <source>
        <dbReference type="PROSITE" id="PS51186"/>
    </source>
</evidence>
<gene>
    <name evidence="8" type="ORF">PIBRA_LOCUS1718</name>
</gene>
<dbReference type="InterPro" id="IPR011011">
    <property type="entry name" value="Znf_FYVE_PHD"/>
</dbReference>
<dbReference type="PANTHER" id="PTHR24078">
    <property type="entry name" value="DNAJ HOMOLOG SUBFAMILY C MEMBER"/>
    <property type="match status" value="1"/>
</dbReference>
<dbReference type="SUPFAM" id="SSF46565">
    <property type="entry name" value="Chaperone J-domain"/>
    <property type="match status" value="1"/>
</dbReference>
<evidence type="ECO:0000259" key="6">
    <source>
        <dbReference type="PROSITE" id="PS50076"/>
    </source>
</evidence>
<feature type="domain" description="J" evidence="6">
    <location>
        <begin position="680"/>
        <end position="744"/>
    </location>
</feature>
<dbReference type="GO" id="GO:0016747">
    <property type="term" value="F:acyltransferase activity, transferring groups other than amino-acyl groups"/>
    <property type="evidence" value="ECO:0007669"/>
    <property type="project" value="InterPro"/>
</dbReference>
<dbReference type="Pfam" id="PF00583">
    <property type="entry name" value="Acetyltransf_1"/>
    <property type="match status" value="1"/>
</dbReference>
<dbReference type="Pfam" id="PF00226">
    <property type="entry name" value="DnaJ"/>
    <property type="match status" value="1"/>
</dbReference>
<dbReference type="SUPFAM" id="SSF49493">
    <property type="entry name" value="HSP40/DnaJ peptide-binding domain"/>
    <property type="match status" value="2"/>
</dbReference>
<keyword evidence="2" id="KW-0863">Zinc-finger</keyword>
<dbReference type="SMART" id="SM00271">
    <property type="entry name" value="DnaJ"/>
    <property type="match status" value="1"/>
</dbReference>
<evidence type="ECO:0000313" key="8">
    <source>
        <dbReference type="EMBL" id="CAH3969528.1"/>
    </source>
</evidence>
<sequence length="1029" mass="117900">MSTTCKYCNEAEDKQYRPGLICESCICFVHLTCLKRAGTPGDLSGDVFFDYTCEDCSAEKEEIFKRTKILWVHALLLTLYHLRNHMSGMSNHRYFHYKTHICSFIDRSWMQLFGPKFKQKKNWIGTIAGALSVYSNLLFQSGLAQLGESGWWKLKHNFSPAAAAHIIQEISRDKTKSRPKNQLGVDMTLFIAKVTELGYKDQLVEEEVFTSPNPTPAKKRRLEFEDFLPSDVQDYVKEEKLMSPVKQEVEDYYEASTASISSRDNFSDMDFLKEKFDYPAYIPPINFQSDSSSVHSYKYSYNCDSDSSLRELPSDTEVKKEKTKRTEEKPYIRRESLFSTQLNSVDMPWLSPPEPTNDVVEMTEYEEIQLLKTIEALVLKVRESEKKAYLSQLKAKLALRRLKRHKHIPVFDLDKTVKILGGYVTEDKKIISNIERVLDRFQRSYLIDNLSGTIASTNYGTVLLSSMETAPFRSSYSGATLKPFIRRDNETTPIWLKLMDELLRKTHKHEEAYKPPPRATIDYSYLKPQHIAAVNKLCAQYFWPGIDLTEALQYPEFSCVVTYKKLVIGCAFLVPDVGHNQAYISFVLTRPEWRRANIATFMLYHLLQTCSGQDVTLHVSPTNPAIFLYQKFGFKVEELIQDFYEKYYNMDYKGCRHALFLRLLFVDFNRNIILLNMGKDYYKILGLNKGATDDEIKKAYRKLALKYHPDKNKSAGAEERFKEVAEAYEVLSDKKKREIYDECGEEGLKSGGRNFKGTGGHSNAYSYHGDAWATFAQFFGSARPFQPFFDINGSGGGNFFDRDMDVDLDPFANIGMGTTRPSGPGGAYRSQSFNFHGSPHRKERTQDPPIEHDLYMSLEEIARGCVKKMKISRGVIQPDGTTKKEDKVLTIHVKPGWKAGTKITFQKEGDQGRNKIPADIVFIIRDKPNPLFKREGSDIRYTAKISLKQALCGTIIEVPTMSGDKLTVNLQGEIVKPYSVKRFPGYGLPFPKEPTRKGDLLVAFDIKFPEKLTPAAKEILESTLPNYYT</sequence>
<dbReference type="Gene3D" id="2.60.260.20">
    <property type="entry name" value="Urease metallochaperone UreE, N-terminal domain"/>
    <property type="match status" value="2"/>
</dbReference>
<dbReference type="InterPro" id="IPR036869">
    <property type="entry name" value="J_dom_sf"/>
</dbReference>
<dbReference type="FunFam" id="2.60.260.20:FF:000026">
    <property type="entry name" value="Uncharacterized protein, isoform B"/>
    <property type="match status" value="1"/>
</dbReference>
<organism evidence="8 9">
    <name type="scientific">Pieris brassicae</name>
    <name type="common">White butterfly</name>
    <name type="synonym">Large white butterfly</name>
    <dbReference type="NCBI Taxonomy" id="7116"/>
    <lineage>
        <taxon>Eukaryota</taxon>
        <taxon>Metazoa</taxon>
        <taxon>Ecdysozoa</taxon>
        <taxon>Arthropoda</taxon>
        <taxon>Hexapoda</taxon>
        <taxon>Insecta</taxon>
        <taxon>Pterygota</taxon>
        <taxon>Neoptera</taxon>
        <taxon>Endopterygota</taxon>
        <taxon>Lepidoptera</taxon>
        <taxon>Glossata</taxon>
        <taxon>Ditrysia</taxon>
        <taxon>Papilionoidea</taxon>
        <taxon>Pieridae</taxon>
        <taxon>Pierinae</taxon>
        <taxon>Pieris</taxon>
    </lineage>
</organism>
<feature type="domain" description="N-acetyltransferase" evidence="7">
    <location>
        <begin position="521"/>
        <end position="662"/>
    </location>
</feature>
<evidence type="ECO:0008006" key="10">
    <source>
        <dbReference type="Google" id="ProtNLM"/>
    </source>
</evidence>
<dbReference type="FunFam" id="1.10.287.110:FF:000033">
    <property type="entry name" value="dnaJ homolog subfamily B member 13"/>
    <property type="match status" value="1"/>
</dbReference>
<dbReference type="GO" id="GO:0051082">
    <property type="term" value="F:unfolded protein binding"/>
    <property type="evidence" value="ECO:0007669"/>
    <property type="project" value="InterPro"/>
</dbReference>
<evidence type="ECO:0000256" key="5">
    <source>
        <dbReference type="SAM" id="MobiDB-lite"/>
    </source>
</evidence>
<dbReference type="PROSITE" id="PS50076">
    <property type="entry name" value="DNAJ_2"/>
    <property type="match status" value="1"/>
</dbReference>
<dbReference type="CDD" id="cd10747">
    <property type="entry name" value="DnaJ_C"/>
    <property type="match status" value="1"/>
</dbReference>
<dbReference type="FunFam" id="2.60.260.20:FF:000002">
    <property type="entry name" value="Dnaj homolog subfamily b member"/>
    <property type="match status" value="1"/>
</dbReference>
<dbReference type="InterPro" id="IPR051339">
    <property type="entry name" value="DnaJ_subfamily_B"/>
</dbReference>
<protein>
    <recommendedName>
        <fullName evidence="10">J domain-containing protein</fullName>
    </recommendedName>
</protein>
<dbReference type="CDD" id="cd04301">
    <property type="entry name" value="NAT_SF"/>
    <property type="match status" value="1"/>
</dbReference>
<dbReference type="GO" id="GO:0005829">
    <property type="term" value="C:cytosol"/>
    <property type="evidence" value="ECO:0007669"/>
    <property type="project" value="TreeGrafter"/>
</dbReference>
<proteinExistence type="predicted"/>
<keyword evidence="3" id="KW-0862">Zinc</keyword>
<dbReference type="GO" id="GO:0008270">
    <property type="term" value="F:zinc ion binding"/>
    <property type="evidence" value="ECO:0007669"/>
    <property type="project" value="UniProtKB-KW"/>
</dbReference>
<evidence type="ECO:0000256" key="1">
    <source>
        <dbReference type="ARBA" id="ARBA00022723"/>
    </source>
</evidence>
<accession>A0A9P0X2Y0</accession>
<dbReference type="Gene3D" id="3.90.980.20">
    <property type="match status" value="1"/>
</dbReference>
<dbReference type="CDD" id="cd15489">
    <property type="entry name" value="PHD_SF"/>
    <property type="match status" value="1"/>
</dbReference>
<evidence type="ECO:0000256" key="3">
    <source>
        <dbReference type="ARBA" id="ARBA00022833"/>
    </source>
</evidence>
<keyword evidence="4" id="KW-0143">Chaperone</keyword>
<evidence type="ECO:0000313" key="9">
    <source>
        <dbReference type="Proteomes" id="UP001152562"/>
    </source>
</evidence>
<dbReference type="Gene3D" id="3.40.630.30">
    <property type="match status" value="1"/>
</dbReference>
<dbReference type="SUPFAM" id="SSF55729">
    <property type="entry name" value="Acyl-CoA N-acyltransferases (Nat)"/>
    <property type="match status" value="1"/>
</dbReference>
<dbReference type="GO" id="GO:0006457">
    <property type="term" value="P:protein folding"/>
    <property type="evidence" value="ECO:0007669"/>
    <property type="project" value="InterPro"/>
</dbReference>
<dbReference type="InterPro" id="IPR019786">
    <property type="entry name" value="Zinc_finger_PHD-type_CS"/>
</dbReference>
<dbReference type="PRINTS" id="PR00625">
    <property type="entry name" value="JDOMAIN"/>
</dbReference>
<dbReference type="InterPro" id="IPR001623">
    <property type="entry name" value="DnaJ_domain"/>
</dbReference>
<dbReference type="GO" id="GO:0051087">
    <property type="term" value="F:protein-folding chaperone binding"/>
    <property type="evidence" value="ECO:0007669"/>
    <property type="project" value="TreeGrafter"/>
</dbReference>
<dbReference type="PROSITE" id="PS01359">
    <property type="entry name" value="ZF_PHD_1"/>
    <property type="match status" value="1"/>
</dbReference>
<dbReference type="PANTHER" id="PTHR24078:SF553">
    <property type="entry name" value="DNAJ HOMOLOG SUBFAMILY B MEMBER 5"/>
    <property type="match status" value="1"/>
</dbReference>
<keyword evidence="1" id="KW-0479">Metal-binding</keyword>
<feature type="region of interest" description="Disordered" evidence="5">
    <location>
        <begin position="305"/>
        <end position="326"/>
    </location>
</feature>
<dbReference type="InterPro" id="IPR008971">
    <property type="entry name" value="HSP40/DnaJ_pept-bd"/>
</dbReference>
<dbReference type="AlphaFoldDB" id="A0A9P0X2Y0"/>
<keyword evidence="9" id="KW-1185">Reference proteome</keyword>
<comment type="caution">
    <text evidence="8">The sequence shown here is derived from an EMBL/GenBank/DDBJ whole genome shotgun (WGS) entry which is preliminary data.</text>
</comment>
<name>A0A9P0X2Y0_PIEBR</name>
<dbReference type="PROSITE" id="PS51186">
    <property type="entry name" value="GNAT"/>
    <property type="match status" value="1"/>
</dbReference>
<dbReference type="Proteomes" id="UP001152562">
    <property type="component" value="Unassembled WGS sequence"/>
</dbReference>
<dbReference type="InterPro" id="IPR000182">
    <property type="entry name" value="GNAT_dom"/>
</dbReference>
<dbReference type="PROSITE" id="PS00636">
    <property type="entry name" value="DNAJ_1"/>
    <property type="match status" value="1"/>
</dbReference>
<dbReference type="Gene3D" id="1.10.287.110">
    <property type="entry name" value="DnaJ domain"/>
    <property type="match status" value="1"/>
</dbReference>
<dbReference type="InterPro" id="IPR018253">
    <property type="entry name" value="DnaJ_domain_CS"/>
</dbReference>
<dbReference type="CDD" id="cd06257">
    <property type="entry name" value="DnaJ"/>
    <property type="match status" value="1"/>
</dbReference>
<dbReference type="InterPro" id="IPR002939">
    <property type="entry name" value="DnaJ_C"/>
</dbReference>
<reference evidence="8" key="1">
    <citation type="submission" date="2022-05" db="EMBL/GenBank/DDBJ databases">
        <authorList>
            <person name="Okamura Y."/>
        </authorList>
    </citation>
    <scope>NUCLEOTIDE SEQUENCE</scope>
</reference>
<dbReference type="FunFam" id="3.40.630.30:FF:000013">
    <property type="entry name" value="cysteine-rich protein 2-binding protein-like"/>
    <property type="match status" value="1"/>
</dbReference>
<evidence type="ECO:0000256" key="2">
    <source>
        <dbReference type="ARBA" id="ARBA00022771"/>
    </source>
</evidence>
<evidence type="ECO:0000256" key="4">
    <source>
        <dbReference type="ARBA" id="ARBA00023186"/>
    </source>
</evidence>
<dbReference type="Pfam" id="PF01556">
    <property type="entry name" value="DnaJ_C"/>
    <property type="match status" value="1"/>
</dbReference>
<dbReference type="InterPro" id="IPR016181">
    <property type="entry name" value="Acyl_CoA_acyltransferase"/>
</dbReference>
<dbReference type="EMBL" id="CALOZG010000002">
    <property type="protein sequence ID" value="CAH3969528.1"/>
    <property type="molecule type" value="Genomic_DNA"/>
</dbReference>
<dbReference type="SUPFAM" id="SSF57903">
    <property type="entry name" value="FYVE/PHD zinc finger"/>
    <property type="match status" value="1"/>
</dbReference>
<feature type="compositionally biased region" description="Basic and acidic residues" evidence="5">
    <location>
        <begin position="307"/>
        <end position="326"/>
    </location>
</feature>